<gene>
    <name evidence="2" type="ORF">BWGOE11_53740</name>
</gene>
<evidence type="ECO:0000313" key="2">
    <source>
        <dbReference type="EMBL" id="OFD88274.1"/>
    </source>
</evidence>
<protein>
    <recommendedName>
        <fullName evidence="4">DUF1146 domain-containing protein</fullName>
    </recommendedName>
</protein>
<keyword evidence="1" id="KW-0812">Transmembrane</keyword>
<dbReference type="InterPro" id="IPR009526">
    <property type="entry name" value="DUF1146"/>
</dbReference>
<accession>A0A1E8BGQ3</accession>
<feature type="transmembrane region" description="Helical" evidence="1">
    <location>
        <begin position="24"/>
        <end position="47"/>
    </location>
</feature>
<dbReference type="Pfam" id="PF06612">
    <property type="entry name" value="DUF1146"/>
    <property type="match status" value="1"/>
</dbReference>
<name>A0A1E8BGQ3_BACMY</name>
<organism evidence="2 3">
    <name type="scientific">Bacillus mycoides</name>
    <dbReference type="NCBI Taxonomy" id="1405"/>
    <lineage>
        <taxon>Bacteria</taxon>
        <taxon>Bacillati</taxon>
        <taxon>Bacillota</taxon>
        <taxon>Bacilli</taxon>
        <taxon>Bacillales</taxon>
        <taxon>Bacillaceae</taxon>
        <taxon>Bacillus</taxon>
        <taxon>Bacillus cereus group</taxon>
    </lineage>
</organism>
<comment type="caution">
    <text evidence="2">The sequence shown here is derived from an EMBL/GenBank/DDBJ whole genome shotgun (WGS) entry which is preliminary data.</text>
</comment>
<dbReference type="Proteomes" id="UP000175835">
    <property type="component" value="Unassembled WGS sequence"/>
</dbReference>
<evidence type="ECO:0000256" key="1">
    <source>
        <dbReference type="SAM" id="Phobius"/>
    </source>
</evidence>
<proteinExistence type="predicted"/>
<feature type="transmembrane region" description="Helical" evidence="1">
    <location>
        <begin position="67"/>
        <end position="89"/>
    </location>
</feature>
<reference evidence="2 3" key="1">
    <citation type="submission" date="2016-05" db="EMBL/GenBank/DDBJ databases">
        <title>Bacillus thuringiensis and Bacillus weihenstephanensis as novel biocontrol agents of wilt causing Verticillium species.</title>
        <authorList>
            <person name="Hollensteiner J."/>
            <person name="Wemheuer F."/>
            <person name="Harting R."/>
            <person name="Kolarzyk A."/>
            <person name="Diaz-Valerio S."/>
            <person name="Poehlein A."/>
            <person name="Brzuszkiewicz E."/>
            <person name="Nesemann K."/>
            <person name="Braus-Stromeyer S."/>
            <person name="Braus G."/>
            <person name="Daniel R."/>
            <person name="Liesegang H."/>
        </authorList>
    </citation>
    <scope>NUCLEOTIDE SEQUENCE [LARGE SCALE GENOMIC DNA]</scope>
    <source>
        <strain evidence="2 3">GOE11</strain>
    </source>
</reference>
<dbReference type="AlphaFoldDB" id="A0A1E8BGQ3"/>
<evidence type="ECO:0000313" key="3">
    <source>
        <dbReference type="Proteomes" id="UP000175835"/>
    </source>
</evidence>
<dbReference type="NCBIfam" id="TIGR02327">
    <property type="entry name" value="int_mem_ywzB"/>
    <property type="match status" value="1"/>
</dbReference>
<dbReference type="EMBL" id="LXLX01000050">
    <property type="protein sequence ID" value="OFD88274.1"/>
    <property type="molecule type" value="Genomic_DNA"/>
</dbReference>
<evidence type="ECO:0008006" key="4">
    <source>
        <dbReference type="Google" id="ProtNLM"/>
    </source>
</evidence>
<dbReference type="PATRIC" id="fig|86662.28.peg.5518"/>
<keyword evidence="1" id="KW-0472">Membrane</keyword>
<keyword evidence="1" id="KW-1133">Transmembrane helix</keyword>
<sequence length="98" mass="10965">MVSFFTVCVSSSQAKKGVDFLAHLLGQQALIAIVSHLLFITITWWALQGIHIERLMKSGKVMQTRVLLILITITIGTSVSNFFLDYLGYSKSLTYLVK</sequence>